<proteinExistence type="predicted"/>
<keyword evidence="2" id="KW-0677">Repeat</keyword>
<dbReference type="SUPFAM" id="SSF56024">
    <property type="entry name" value="Phospholipase D/nuclease"/>
    <property type="match status" value="2"/>
</dbReference>
<evidence type="ECO:0000256" key="2">
    <source>
        <dbReference type="ARBA" id="ARBA00022737"/>
    </source>
</evidence>
<sequence length="464" mass="52856">MPRDLWWSGDDRWHERSFPPRRHNDLKPLLDGEEAFDAMLQAIKEAREYIYIVGWALTPTFVLARADEPLIAEEDLLTRVLDEVSERVTVKMLIWRGSMLLFPPTHAITEQACEDLRRAAPRIDIRLDGTARPTHCHHQKALVVDGQIGFVGGLDLTTLEGDRWDRPGHPLRHGRSWHDVALQIRGEAVADLEENFVQRWIAVTGERALPHHRPEVAPDWQTPCQIVRTIPARTYRFARRGEFGVAAVYRDAIARARRYIYLENQYLWSEEVVGALVEALERNKDHPFRIVVVLPAHADFGKYDNDKQIERLRAADGDGGRFHAFSLYSSGPAAGRFGFNFVPIYVHAKVTIVDDEWFMIGSANINRRGLATDSEMNAHSVDAAGARALRLRLWSEHLRVEEGEIADADPVALIDERFVPASREVEARVREKRGILPALIHPYQTGRMPGLWLLQQIESLAEGL</sequence>
<organism evidence="6">
    <name type="scientific">uncultured Thermomicrobiales bacterium</name>
    <dbReference type="NCBI Taxonomy" id="1645740"/>
    <lineage>
        <taxon>Bacteria</taxon>
        <taxon>Pseudomonadati</taxon>
        <taxon>Thermomicrobiota</taxon>
        <taxon>Thermomicrobia</taxon>
        <taxon>Thermomicrobiales</taxon>
        <taxon>environmental samples</taxon>
    </lineage>
</organism>
<name>A0A6J4VNP4_9BACT</name>
<dbReference type="CDD" id="cd09105">
    <property type="entry name" value="PLDc_vPLD1_2_like_2"/>
    <property type="match status" value="1"/>
</dbReference>
<keyword evidence="3" id="KW-0378">Hydrolase</keyword>
<dbReference type="Gene3D" id="3.30.870.10">
    <property type="entry name" value="Endonuclease Chain A"/>
    <property type="match status" value="2"/>
</dbReference>
<keyword evidence="4" id="KW-0443">Lipid metabolism</keyword>
<evidence type="ECO:0000313" key="6">
    <source>
        <dbReference type="EMBL" id="CAA9582454.1"/>
    </source>
</evidence>
<dbReference type="EMBL" id="CADCWN010000249">
    <property type="protein sequence ID" value="CAA9582454.1"/>
    <property type="molecule type" value="Genomic_DNA"/>
</dbReference>
<dbReference type="Pfam" id="PF13091">
    <property type="entry name" value="PLDc_2"/>
    <property type="match status" value="1"/>
</dbReference>
<evidence type="ECO:0000256" key="1">
    <source>
        <dbReference type="ARBA" id="ARBA00000798"/>
    </source>
</evidence>
<dbReference type="SMART" id="SM00155">
    <property type="entry name" value="PLDc"/>
    <property type="match status" value="2"/>
</dbReference>
<dbReference type="PANTHER" id="PTHR18896">
    <property type="entry name" value="PHOSPHOLIPASE D"/>
    <property type="match status" value="1"/>
</dbReference>
<dbReference type="GO" id="GO:0009395">
    <property type="term" value="P:phospholipid catabolic process"/>
    <property type="evidence" value="ECO:0007669"/>
    <property type="project" value="TreeGrafter"/>
</dbReference>
<dbReference type="PROSITE" id="PS50035">
    <property type="entry name" value="PLD"/>
    <property type="match status" value="2"/>
</dbReference>
<evidence type="ECO:0000256" key="3">
    <source>
        <dbReference type="ARBA" id="ARBA00022801"/>
    </source>
</evidence>
<dbReference type="AlphaFoldDB" id="A0A6J4VNP4"/>
<feature type="domain" description="PLD phosphodiesterase" evidence="5">
    <location>
        <begin position="133"/>
        <end position="160"/>
    </location>
</feature>
<protein>
    <recommendedName>
        <fullName evidence="5">PLD phosphodiesterase domain-containing protein</fullName>
    </recommendedName>
</protein>
<dbReference type="InterPro" id="IPR025202">
    <property type="entry name" value="PLD-like_dom"/>
</dbReference>
<dbReference type="PANTHER" id="PTHR18896:SF76">
    <property type="entry name" value="PHOSPHOLIPASE"/>
    <property type="match status" value="1"/>
</dbReference>
<dbReference type="InterPro" id="IPR015679">
    <property type="entry name" value="PLipase_D_fam"/>
</dbReference>
<dbReference type="GO" id="GO:0004630">
    <property type="term" value="F:phospholipase D activity"/>
    <property type="evidence" value="ECO:0007669"/>
    <property type="project" value="UniProtKB-EC"/>
</dbReference>
<evidence type="ECO:0000256" key="4">
    <source>
        <dbReference type="ARBA" id="ARBA00023098"/>
    </source>
</evidence>
<evidence type="ECO:0000259" key="5">
    <source>
        <dbReference type="PROSITE" id="PS50035"/>
    </source>
</evidence>
<feature type="domain" description="PLD phosphodiesterase" evidence="5">
    <location>
        <begin position="342"/>
        <end position="369"/>
    </location>
</feature>
<accession>A0A6J4VNP4</accession>
<comment type="catalytic activity">
    <reaction evidence="1">
        <text>a 1,2-diacyl-sn-glycero-3-phosphocholine + H2O = a 1,2-diacyl-sn-glycero-3-phosphate + choline + H(+)</text>
        <dbReference type="Rhea" id="RHEA:14445"/>
        <dbReference type="ChEBI" id="CHEBI:15354"/>
        <dbReference type="ChEBI" id="CHEBI:15377"/>
        <dbReference type="ChEBI" id="CHEBI:15378"/>
        <dbReference type="ChEBI" id="CHEBI:57643"/>
        <dbReference type="ChEBI" id="CHEBI:58608"/>
        <dbReference type="EC" id="3.1.4.4"/>
    </reaction>
</comment>
<gene>
    <name evidence="6" type="ORF">AVDCRST_MAG18-3360</name>
</gene>
<reference evidence="6" key="1">
    <citation type="submission" date="2020-02" db="EMBL/GenBank/DDBJ databases">
        <authorList>
            <person name="Meier V. D."/>
        </authorList>
    </citation>
    <scope>NUCLEOTIDE SEQUENCE</scope>
    <source>
        <strain evidence="6">AVDCRST_MAG18</strain>
    </source>
</reference>
<dbReference type="InterPro" id="IPR001736">
    <property type="entry name" value="PLipase_D/transphosphatidylase"/>
</dbReference>